<dbReference type="RefSeq" id="WP_376803773.1">
    <property type="nucleotide sequence ID" value="NZ_LWDL01000012.1"/>
</dbReference>
<dbReference type="GO" id="GO:0015123">
    <property type="term" value="F:acetate transmembrane transporter activity"/>
    <property type="evidence" value="ECO:0007669"/>
    <property type="project" value="TreeGrafter"/>
</dbReference>
<keyword evidence="7 13" id="KW-1133">Transmembrane helix</keyword>
<dbReference type="InterPro" id="IPR038377">
    <property type="entry name" value="Na/Glc_symporter_sf"/>
</dbReference>
<evidence type="ECO:0000256" key="12">
    <source>
        <dbReference type="RuleBase" id="RU362091"/>
    </source>
</evidence>
<dbReference type="InterPro" id="IPR050277">
    <property type="entry name" value="Sodium:Solute_Symporter"/>
</dbReference>
<evidence type="ECO:0000256" key="11">
    <source>
        <dbReference type="ARBA" id="ARBA00023201"/>
    </source>
</evidence>
<dbReference type="Proteomes" id="UP000192872">
    <property type="component" value="Unassembled WGS sequence"/>
</dbReference>
<evidence type="ECO:0000313" key="15">
    <source>
        <dbReference type="Proteomes" id="UP000192872"/>
    </source>
</evidence>
<keyword evidence="8" id="KW-0915">Sodium</keyword>
<dbReference type="GO" id="GO:0005886">
    <property type="term" value="C:plasma membrane"/>
    <property type="evidence" value="ECO:0007669"/>
    <property type="project" value="UniProtKB-SubCell"/>
</dbReference>
<feature type="transmembrane region" description="Helical" evidence="13">
    <location>
        <begin position="400"/>
        <end position="424"/>
    </location>
</feature>
<evidence type="ECO:0000256" key="10">
    <source>
        <dbReference type="ARBA" id="ARBA00023136"/>
    </source>
</evidence>
<comment type="similarity">
    <text evidence="2 12">Belongs to the sodium:solute symporter (SSF) (TC 2.A.21) family.</text>
</comment>
<keyword evidence="4" id="KW-1003">Cell membrane</keyword>
<dbReference type="Pfam" id="PF00474">
    <property type="entry name" value="SSF"/>
    <property type="match status" value="1"/>
</dbReference>
<evidence type="ECO:0000256" key="4">
    <source>
        <dbReference type="ARBA" id="ARBA00022475"/>
    </source>
</evidence>
<name>A0A1W9HYX6_9HYPH</name>
<dbReference type="STRING" id="1827387.A4S15_07395"/>
<dbReference type="Gene3D" id="1.20.1730.10">
    <property type="entry name" value="Sodium/glucose cotransporter"/>
    <property type="match status" value="1"/>
</dbReference>
<feature type="transmembrane region" description="Helical" evidence="13">
    <location>
        <begin position="266"/>
        <end position="291"/>
    </location>
</feature>
<evidence type="ECO:0000256" key="5">
    <source>
        <dbReference type="ARBA" id="ARBA00022692"/>
    </source>
</evidence>
<feature type="transmembrane region" description="Helical" evidence="13">
    <location>
        <begin position="6"/>
        <end position="25"/>
    </location>
</feature>
<keyword evidence="10 13" id="KW-0472">Membrane</keyword>
<feature type="transmembrane region" description="Helical" evidence="13">
    <location>
        <begin position="431"/>
        <end position="453"/>
    </location>
</feature>
<evidence type="ECO:0000256" key="6">
    <source>
        <dbReference type="ARBA" id="ARBA00022847"/>
    </source>
</evidence>
<feature type="transmembrane region" description="Helical" evidence="13">
    <location>
        <begin position="153"/>
        <end position="172"/>
    </location>
</feature>
<dbReference type="GO" id="GO:0006847">
    <property type="term" value="P:plasma membrane acetate transport"/>
    <property type="evidence" value="ECO:0007669"/>
    <property type="project" value="TreeGrafter"/>
</dbReference>
<evidence type="ECO:0000313" key="14">
    <source>
        <dbReference type="EMBL" id="OQW52643.1"/>
    </source>
</evidence>
<comment type="caution">
    <text evidence="14">The sequence shown here is derived from an EMBL/GenBank/DDBJ whole genome shotgun (WGS) entry which is preliminary data.</text>
</comment>
<keyword evidence="3" id="KW-0813">Transport</keyword>
<dbReference type="GO" id="GO:0015293">
    <property type="term" value="F:symporter activity"/>
    <property type="evidence" value="ECO:0007669"/>
    <property type="project" value="UniProtKB-KW"/>
</dbReference>
<feature type="transmembrane region" description="Helical" evidence="13">
    <location>
        <begin position="325"/>
        <end position="354"/>
    </location>
</feature>
<keyword evidence="5 13" id="KW-0812">Transmembrane</keyword>
<dbReference type="PROSITE" id="PS50283">
    <property type="entry name" value="NA_SOLUT_SYMP_3"/>
    <property type="match status" value="1"/>
</dbReference>
<feature type="transmembrane region" description="Helical" evidence="13">
    <location>
        <begin position="46"/>
        <end position="69"/>
    </location>
</feature>
<feature type="transmembrane region" description="Helical" evidence="13">
    <location>
        <begin position="75"/>
        <end position="95"/>
    </location>
</feature>
<feature type="transmembrane region" description="Helical" evidence="13">
    <location>
        <begin position="116"/>
        <end position="133"/>
    </location>
</feature>
<dbReference type="AlphaFoldDB" id="A0A1W9HYX6"/>
<keyword evidence="9" id="KW-0406">Ion transport</keyword>
<feature type="transmembrane region" description="Helical" evidence="13">
    <location>
        <begin position="375"/>
        <end position="394"/>
    </location>
</feature>
<comment type="subcellular location">
    <subcellularLocation>
        <location evidence="1">Cell membrane</location>
        <topology evidence="1">Multi-pass membrane protein</topology>
    </subcellularLocation>
</comment>
<dbReference type="PROSITE" id="PS00456">
    <property type="entry name" value="NA_SOLUT_SYMP_1"/>
    <property type="match status" value="1"/>
</dbReference>
<evidence type="ECO:0000256" key="3">
    <source>
        <dbReference type="ARBA" id="ARBA00022448"/>
    </source>
</evidence>
<reference evidence="14 15" key="1">
    <citation type="journal article" date="2017" name="Water Res.">
        <title>Comammox in drinking water systems.</title>
        <authorList>
            <person name="Wang Y."/>
            <person name="Ma L."/>
            <person name="Mao Y."/>
            <person name="Jiang X."/>
            <person name="Xia Y."/>
            <person name="Yu K."/>
            <person name="Li B."/>
            <person name="Zhang T."/>
        </authorList>
    </citation>
    <scope>NUCLEOTIDE SEQUENCE [LARGE SCALE GENOMIC DNA]</scope>
    <source>
        <strain evidence="14">SG_bin8</strain>
    </source>
</reference>
<dbReference type="PANTHER" id="PTHR48086:SF6">
    <property type="entry name" value="CATION_ACETATE SYMPORTER ACTP"/>
    <property type="match status" value="1"/>
</dbReference>
<evidence type="ECO:0000256" key="13">
    <source>
        <dbReference type="SAM" id="Phobius"/>
    </source>
</evidence>
<dbReference type="InterPro" id="IPR001734">
    <property type="entry name" value="Na/solute_symporter"/>
</dbReference>
<protein>
    <submittedName>
        <fullName evidence="14">Cation acetate symporter</fullName>
    </submittedName>
</protein>
<organism evidence="14 15">
    <name type="scientific">Candidatus Raskinella chloraquaticus</name>
    <dbReference type="NCBI Taxonomy" id="1951219"/>
    <lineage>
        <taxon>Bacteria</taxon>
        <taxon>Pseudomonadati</taxon>
        <taxon>Pseudomonadota</taxon>
        <taxon>Alphaproteobacteria</taxon>
        <taxon>Hyphomicrobiales</taxon>
        <taxon>Phreatobacteraceae</taxon>
        <taxon>Candidatus Raskinella</taxon>
    </lineage>
</organism>
<evidence type="ECO:0000256" key="2">
    <source>
        <dbReference type="ARBA" id="ARBA00006434"/>
    </source>
</evidence>
<dbReference type="InterPro" id="IPR018212">
    <property type="entry name" value="Na/solute_symporter_CS"/>
</dbReference>
<dbReference type="CDD" id="cd11480">
    <property type="entry name" value="SLC5sbd_u4"/>
    <property type="match status" value="1"/>
</dbReference>
<keyword evidence="11" id="KW-0739">Sodium transport</keyword>
<evidence type="ECO:0000256" key="9">
    <source>
        <dbReference type="ARBA" id="ARBA00023065"/>
    </source>
</evidence>
<sequence>MNWISIGIFAVIMALTLWVTAWSSGRTRTASEFYTGGKGLTAAQNGFALAGDWCSAAAFLGFTGLTALFGMDGAFYAVGPLLAFCTVLLLIAEPLRNTGTYTMGDVILYRMRQPSALWASAVGAIIINLAYMIPQMAGGGVLIKLLFGLRYDVSVVLVGIGMILYVAIGGMLATSWVQIIKAVLMLGAGLIILVLALAGVNFNPLTLFESAEAKAGAAFMLPGNLLKNPWDELSLGLAIMLGLAGLPHVMTRFYTVPDAKTARKSVIWVMFLAGSFFFCTTIFGMAAVHYLGPQALRVGNPGGNLTLPLLAEFLGGGKGTLGGQIMVGFVSAVAVATILAVVAGLTLATSGTIANDIYVNLIMKGKVEEKSQLMVARLSSIGIGIFAIVLGILAEGVNVAILVFLAIGIAASTNFPVVALSIFWRRFTTAGVIGGVALGLVSALYLVLIGPAGKFYAGPEGWWQIANPTIVSLPLGILGAILGSLLGTRDMENEKRFDEVMFRTQTGIKSDV</sequence>
<accession>A0A1W9HYX6</accession>
<feature type="transmembrane region" description="Helical" evidence="13">
    <location>
        <begin position="465"/>
        <end position="486"/>
    </location>
</feature>
<evidence type="ECO:0000256" key="1">
    <source>
        <dbReference type="ARBA" id="ARBA00004651"/>
    </source>
</evidence>
<keyword evidence="6" id="KW-0769">Symport</keyword>
<dbReference type="EMBL" id="LWDL01000012">
    <property type="protein sequence ID" value="OQW52643.1"/>
    <property type="molecule type" value="Genomic_DNA"/>
</dbReference>
<dbReference type="GO" id="GO:0006814">
    <property type="term" value="P:sodium ion transport"/>
    <property type="evidence" value="ECO:0007669"/>
    <property type="project" value="UniProtKB-KW"/>
</dbReference>
<proteinExistence type="inferred from homology"/>
<feature type="transmembrane region" description="Helical" evidence="13">
    <location>
        <begin position="233"/>
        <end position="254"/>
    </location>
</feature>
<gene>
    <name evidence="14" type="ORF">A4S15_07395</name>
</gene>
<dbReference type="PANTHER" id="PTHR48086">
    <property type="entry name" value="SODIUM/PROLINE SYMPORTER-RELATED"/>
    <property type="match status" value="1"/>
</dbReference>
<feature type="transmembrane region" description="Helical" evidence="13">
    <location>
        <begin position="179"/>
        <end position="200"/>
    </location>
</feature>
<evidence type="ECO:0000256" key="8">
    <source>
        <dbReference type="ARBA" id="ARBA00023053"/>
    </source>
</evidence>
<evidence type="ECO:0000256" key="7">
    <source>
        <dbReference type="ARBA" id="ARBA00022989"/>
    </source>
</evidence>